<evidence type="ECO:0000313" key="2">
    <source>
        <dbReference type="EMBL" id="GAC12904.1"/>
    </source>
</evidence>
<name>K6WWU1_9ALTE</name>
<comment type="caution">
    <text evidence="2">The sequence shown here is derived from an EMBL/GenBank/DDBJ whole genome shotgun (WGS) entry which is preliminary data.</text>
</comment>
<keyword evidence="3" id="KW-1185">Reference proteome</keyword>
<organism evidence="2 3">
    <name type="scientific">Aliiglaciecola lipolytica E3</name>
    <dbReference type="NCBI Taxonomy" id="1127673"/>
    <lineage>
        <taxon>Bacteria</taxon>
        <taxon>Pseudomonadati</taxon>
        <taxon>Pseudomonadota</taxon>
        <taxon>Gammaproteobacteria</taxon>
        <taxon>Alteromonadales</taxon>
        <taxon>Alteromonadaceae</taxon>
        <taxon>Aliiglaciecola</taxon>
    </lineage>
</organism>
<evidence type="ECO:0000256" key="1">
    <source>
        <dbReference type="SAM" id="MobiDB-lite"/>
    </source>
</evidence>
<sequence length="52" mass="5705">MLHVGGALAPRKNLNSPWDKSHATNRLIPPYNGGYQKTNGSILGKLKNRGFD</sequence>
<accession>K6WWU1</accession>
<dbReference type="Proteomes" id="UP000006334">
    <property type="component" value="Unassembled WGS sequence"/>
</dbReference>
<evidence type="ECO:0000313" key="3">
    <source>
        <dbReference type="Proteomes" id="UP000006334"/>
    </source>
</evidence>
<dbReference type="EMBL" id="BAEN01000010">
    <property type="protein sequence ID" value="GAC12904.1"/>
    <property type="molecule type" value="Genomic_DNA"/>
</dbReference>
<dbReference type="STRING" id="1127673.GLIP_0250"/>
<protein>
    <submittedName>
        <fullName evidence="2">Uncharacterized protein</fullName>
    </submittedName>
</protein>
<gene>
    <name evidence="2" type="ORF">GLIP_0250</name>
</gene>
<reference evidence="2 3" key="1">
    <citation type="journal article" date="2017" name="Antonie Van Leeuwenhoek">
        <title>Rhizobium rhizosphaerae sp. nov., a novel species isolated from rice rhizosphere.</title>
        <authorList>
            <person name="Zhao J.J."/>
            <person name="Zhang J."/>
            <person name="Zhang R.J."/>
            <person name="Zhang C.W."/>
            <person name="Yin H.Q."/>
            <person name="Zhang X.X."/>
        </authorList>
    </citation>
    <scope>NUCLEOTIDE SEQUENCE [LARGE SCALE GENOMIC DNA]</scope>
    <source>
        <strain evidence="2 3">E3</strain>
    </source>
</reference>
<dbReference type="AlphaFoldDB" id="K6WWU1"/>
<proteinExistence type="predicted"/>
<feature type="region of interest" description="Disordered" evidence="1">
    <location>
        <begin position="1"/>
        <end position="34"/>
    </location>
</feature>